<evidence type="ECO:0000259" key="5">
    <source>
        <dbReference type="Pfam" id="PF09264"/>
    </source>
</evidence>
<feature type="domain" description="Sialidase" evidence="6">
    <location>
        <begin position="281"/>
        <end position="565"/>
    </location>
</feature>
<evidence type="ECO:0000256" key="3">
    <source>
        <dbReference type="ARBA" id="ARBA00012733"/>
    </source>
</evidence>
<feature type="domain" description="Vibrio cholerae neuraminidase lectin-like" evidence="5">
    <location>
        <begin position="75"/>
        <end position="221"/>
    </location>
</feature>
<evidence type="ECO:0000256" key="1">
    <source>
        <dbReference type="ARBA" id="ARBA00000427"/>
    </source>
</evidence>
<name>A0ABR6MYE0_9DEIO</name>
<keyword evidence="7" id="KW-0378">Hydrolase</keyword>
<dbReference type="RefSeq" id="WP_146719735.1">
    <property type="nucleotide sequence ID" value="NZ_BSUI01000011.1"/>
</dbReference>
<dbReference type="EC" id="3.2.1.18" evidence="3"/>
<sequence>MHRTLSLTSFLLAGLLAGCGSPASPGASLPGAHLAPQTVGTRATYTASSAPTTQGWTASLTGAGGGSLVTDQGASSWQVNGVGGRAQWVWTPGDSDRTDAANKGWRLTSTLRLASGGYITDYYANGSRRFLPVLSLNSSGQLVASLEGGGSYTLASGTAATAYHTYTTEYDPTSGQASFFFDGARVATWGGSATTQNYVAWGDGSTGTDSTAYYRSVKFEVLAPGESGRVERDVFVGGQEGSLGTAHYRIPALAVTPSGVLIAASEGRPSGSDPGVAGDPINISVKRSTDQGRTWSPVQVIAQNPSFDYSDPRLMVDQTTGAVFLFYVQWPDGCAQNGDCVPAGLGDNTSVLFFRKSTDGGATWGTPVNLNAQVKNPTWRSLNPGPGQGAQLRRQTAAQGGHNGRLLFPAIVRDGSSVFRTVTVYSDDGGVTWRAGSLTTAPGTTEADLVERNDGAVLLSARNDGSGGPNRYYSLSTDGGVTWTAQPGLGGVNITRVDVGLLALSSGQVLLSAPLGTPPGSGSGRSNLGVWVSTDSGDTFPTFKHLALGFAGYSSLAAQTNGNVGLLYEATGSTQIHFTSLPASFYTSAP</sequence>
<dbReference type="Pfam" id="PF13088">
    <property type="entry name" value="BNR_2"/>
    <property type="match status" value="1"/>
</dbReference>
<dbReference type="Proteomes" id="UP000536909">
    <property type="component" value="Unassembled WGS sequence"/>
</dbReference>
<dbReference type="CDD" id="cd15482">
    <property type="entry name" value="Sialidase_non-viral"/>
    <property type="match status" value="1"/>
</dbReference>
<comment type="catalytic activity">
    <reaction evidence="1">
        <text>Hydrolysis of alpha-(2-&gt;3)-, alpha-(2-&gt;6)-, alpha-(2-&gt;8)- glycosidic linkages of terminal sialic acid residues in oligosaccharides, glycoproteins, glycolipids, colominic acid and synthetic substrates.</text>
        <dbReference type="EC" id="3.2.1.18"/>
    </reaction>
</comment>
<keyword evidence="7" id="KW-0326">Glycosidase</keyword>
<dbReference type="SUPFAM" id="SSF49899">
    <property type="entry name" value="Concanavalin A-like lectins/glucanases"/>
    <property type="match status" value="1"/>
</dbReference>
<dbReference type="SUPFAM" id="SSF50939">
    <property type="entry name" value="Sialidases"/>
    <property type="match status" value="1"/>
</dbReference>
<dbReference type="InterPro" id="IPR013320">
    <property type="entry name" value="ConA-like_dom_sf"/>
</dbReference>
<evidence type="ECO:0000256" key="2">
    <source>
        <dbReference type="ARBA" id="ARBA00009348"/>
    </source>
</evidence>
<feature type="chain" id="PRO_5046856198" description="exo-alpha-sialidase" evidence="4">
    <location>
        <begin position="24"/>
        <end position="590"/>
    </location>
</feature>
<reference evidence="7 8" key="1">
    <citation type="submission" date="2020-08" db="EMBL/GenBank/DDBJ databases">
        <title>Genomic Encyclopedia of Type Strains, Phase IV (KMG-IV): sequencing the most valuable type-strain genomes for metagenomic binning, comparative biology and taxonomic classification.</title>
        <authorList>
            <person name="Goeker M."/>
        </authorList>
    </citation>
    <scope>NUCLEOTIDE SEQUENCE [LARGE SCALE GENOMIC DNA]</scope>
    <source>
        <strain evidence="7 8">DSM 105434</strain>
    </source>
</reference>
<evidence type="ECO:0000313" key="8">
    <source>
        <dbReference type="Proteomes" id="UP000536909"/>
    </source>
</evidence>
<dbReference type="InterPro" id="IPR015344">
    <property type="entry name" value="VCNA_lectin-like_dom"/>
</dbReference>
<organism evidence="7 8">
    <name type="scientific">Deinococcus metallilatus</name>
    <dbReference type="NCBI Taxonomy" id="1211322"/>
    <lineage>
        <taxon>Bacteria</taxon>
        <taxon>Thermotogati</taxon>
        <taxon>Deinococcota</taxon>
        <taxon>Deinococci</taxon>
        <taxon>Deinococcales</taxon>
        <taxon>Deinococcaceae</taxon>
        <taxon>Deinococcus</taxon>
    </lineage>
</organism>
<dbReference type="GO" id="GO:0004308">
    <property type="term" value="F:exo-alpha-sialidase activity"/>
    <property type="evidence" value="ECO:0007669"/>
    <property type="project" value="UniProtKB-EC"/>
</dbReference>
<dbReference type="InterPro" id="IPR026856">
    <property type="entry name" value="Sialidase_fam"/>
</dbReference>
<feature type="signal peptide" evidence="4">
    <location>
        <begin position="1"/>
        <end position="23"/>
    </location>
</feature>
<proteinExistence type="inferred from homology"/>
<dbReference type="InterPro" id="IPR036278">
    <property type="entry name" value="Sialidase_sf"/>
</dbReference>
<dbReference type="PANTHER" id="PTHR10628">
    <property type="entry name" value="SIALIDASE"/>
    <property type="match status" value="1"/>
</dbReference>
<comment type="caution">
    <text evidence="7">The sequence shown here is derived from an EMBL/GenBank/DDBJ whole genome shotgun (WGS) entry which is preliminary data.</text>
</comment>
<evidence type="ECO:0000259" key="6">
    <source>
        <dbReference type="Pfam" id="PF13088"/>
    </source>
</evidence>
<dbReference type="PROSITE" id="PS51257">
    <property type="entry name" value="PROKAR_LIPOPROTEIN"/>
    <property type="match status" value="1"/>
</dbReference>
<accession>A0ABR6MYE0</accession>
<dbReference type="Gene3D" id="2.60.120.200">
    <property type="match status" value="1"/>
</dbReference>
<dbReference type="InterPro" id="IPR011040">
    <property type="entry name" value="Sialidase"/>
</dbReference>
<evidence type="ECO:0000313" key="7">
    <source>
        <dbReference type="EMBL" id="MBB5296960.1"/>
    </source>
</evidence>
<dbReference type="PANTHER" id="PTHR10628:SF30">
    <property type="entry name" value="EXO-ALPHA-SIALIDASE"/>
    <property type="match status" value="1"/>
</dbReference>
<comment type="similarity">
    <text evidence="2">Belongs to the glycosyl hydrolase 33 family.</text>
</comment>
<evidence type="ECO:0000256" key="4">
    <source>
        <dbReference type="SAM" id="SignalP"/>
    </source>
</evidence>
<gene>
    <name evidence="7" type="ORF">HNQ10_003820</name>
</gene>
<protein>
    <recommendedName>
        <fullName evidence="3">exo-alpha-sialidase</fullName>
        <ecNumber evidence="3">3.2.1.18</ecNumber>
    </recommendedName>
</protein>
<keyword evidence="4" id="KW-0732">Signal</keyword>
<keyword evidence="8" id="KW-1185">Reference proteome</keyword>
<dbReference type="EMBL" id="JACHFV010000015">
    <property type="protein sequence ID" value="MBB5296960.1"/>
    <property type="molecule type" value="Genomic_DNA"/>
</dbReference>
<dbReference type="Gene3D" id="2.120.10.10">
    <property type="match status" value="1"/>
</dbReference>
<dbReference type="Pfam" id="PF09264">
    <property type="entry name" value="Sial-lect-inser"/>
    <property type="match status" value="1"/>
</dbReference>